<reference evidence="6" key="2">
    <citation type="journal article" date="2014" name="Genetics">
        <title>Maintaining two mating types: Structure of the mating type locus and its role in heterokaryosis in Podospora anserina.</title>
        <authorList>
            <person name="Grognet P."/>
            <person name="Bidard F."/>
            <person name="Kuchly C."/>
            <person name="Tong L.C.H."/>
            <person name="Coppin E."/>
            <person name="Benkhali J.A."/>
            <person name="Couloux A."/>
            <person name="Wincker P."/>
            <person name="Debuchy R."/>
            <person name="Silar P."/>
        </authorList>
    </citation>
    <scope>GENOME REANNOTATION</scope>
    <source>
        <strain evidence="6">S / ATCC MYA-4624 / DSM 980 / FGSC 10383</strain>
    </source>
</reference>
<evidence type="ECO:0000313" key="5">
    <source>
        <dbReference type="EMBL" id="CDP28845.1"/>
    </source>
</evidence>
<dbReference type="eggNOG" id="ENOG502S1A6">
    <property type="taxonomic scope" value="Eukaryota"/>
</dbReference>
<keyword evidence="4" id="KW-0862">Zinc</keyword>
<dbReference type="SUPFAM" id="SSF56281">
    <property type="entry name" value="Metallo-hydrolase/oxidoreductase"/>
    <property type="match status" value="1"/>
</dbReference>
<protein>
    <recommendedName>
        <fullName evidence="7">Metallo-beta-lactamase domain-containing protein</fullName>
    </recommendedName>
</protein>
<sequence>MTENHVLRVQRFTLYSDNTTATIHSCPAELFFGPPTTGHRGLAAPIWSFLIHHPTLKKTFLFDLGIRKDWRNLAPDLLHLRDYSVPSSFDHISDPSTFLTTVPLIVGPGFTTKLLPGYPADPASVIRDSDYAGRRITEPEFGKESCKLGNFLAFDFLGDRSLFLLDAPGHTVGYICAFARVTPTSFVLLAGDTIHHPGELRPSPYLPLPDVISPSHFVHQVQLRMKHCARNRLGSAVFFQTEKGRASTRRAPAMVHAGITTLTCCEQQSKSCKSWIATIEPLSVPATMRVLVTLSTSFRQKRLANLLNKAGKEKPLGGFLEISVKRSRWSVRGLNKYPNDAWA</sequence>
<keyword evidence="3" id="KW-0378">Hydrolase</keyword>
<dbReference type="InterPro" id="IPR051013">
    <property type="entry name" value="MBL_superfamily_lactonases"/>
</dbReference>
<keyword evidence="2" id="KW-0479">Metal-binding</keyword>
<evidence type="ECO:0000256" key="1">
    <source>
        <dbReference type="ARBA" id="ARBA00007749"/>
    </source>
</evidence>
<dbReference type="GO" id="GO:0046872">
    <property type="term" value="F:metal ion binding"/>
    <property type="evidence" value="ECO:0007669"/>
    <property type="project" value="UniProtKB-KW"/>
</dbReference>
<dbReference type="PANTHER" id="PTHR42978">
    <property type="entry name" value="QUORUM-QUENCHING LACTONASE YTNP-RELATED-RELATED"/>
    <property type="match status" value="1"/>
</dbReference>
<organism evidence="5 6">
    <name type="scientific">Podospora anserina (strain S / ATCC MYA-4624 / DSM 980 / FGSC 10383)</name>
    <name type="common">Pleurage anserina</name>
    <dbReference type="NCBI Taxonomy" id="515849"/>
    <lineage>
        <taxon>Eukaryota</taxon>
        <taxon>Fungi</taxon>
        <taxon>Dikarya</taxon>
        <taxon>Ascomycota</taxon>
        <taxon>Pezizomycotina</taxon>
        <taxon>Sordariomycetes</taxon>
        <taxon>Sordariomycetidae</taxon>
        <taxon>Sordariales</taxon>
        <taxon>Podosporaceae</taxon>
        <taxon>Podospora</taxon>
        <taxon>Podospora anserina</taxon>
    </lineage>
</organism>
<evidence type="ECO:0000256" key="4">
    <source>
        <dbReference type="ARBA" id="ARBA00022833"/>
    </source>
</evidence>
<dbReference type="InParanoid" id="A0A090CKQ2"/>
<proteinExistence type="inferred from homology"/>
<dbReference type="PANTHER" id="PTHR42978:SF5">
    <property type="entry name" value="METALLO-BETA-LACTAMASE DOMAIN-CONTAINING PROTEIN"/>
    <property type="match status" value="1"/>
</dbReference>
<dbReference type="CDD" id="cd07730">
    <property type="entry name" value="metallo-hydrolase-like_MBL-fold"/>
    <property type="match status" value="1"/>
</dbReference>
<accession>A0A090CKQ2</accession>
<dbReference type="InterPro" id="IPR036866">
    <property type="entry name" value="RibonucZ/Hydroxyglut_hydro"/>
</dbReference>
<evidence type="ECO:0008006" key="7">
    <source>
        <dbReference type="Google" id="ProtNLM"/>
    </source>
</evidence>
<keyword evidence="6" id="KW-1185">Reference proteome</keyword>
<evidence type="ECO:0000256" key="2">
    <source>
        <dbReference type="ARBA" id="ARBA00022723"/>
    </source>
</evidence>
<evidence type="ECO:0000256" key="3">
    <source>
        <dbReference type="ARBA" id="ARBA00022801"/>
    </source>
</evidence>
<dbReference type="Proteomes" id="UP000001197">
    <property type="component" value="Chromosome 4"/>
</dbReference>
<dbReference type="EMBL" id="FO904939">
    <property type="protein sequence ID" value="CDP28845.1"/>
    <property type="molecule type" value="Genomic_DNA"/>
</dbReference>
<dbReference type="AlphaFoldDB" id="A0A090CKQ2"/>
<reference evidence="5 6" key="1">
    <citation type="journal article" date="2008" name="Genome Biol.">
        <title>The genome sequence of the model ascomycete fungus Podospora anserina.</title>
        <authorList>
            <person name="Espagne E."/>
            <person name="Lespinet O."/>
            <person name="Malagnac F."/>
            <person name="Da Silva C."/>
            <person name="Jaillon O."/>
            <person name="Porcel B.M."/>
            <person name="Couloux A."/>
            <person name="Aury J.-M."/>
            <person name="Segurens B."/>
            <person name="Poulain J."/>
            <person name="Anthouard V."/>
            <person name="Grossetete S."/>
            <person name="Khalili H."/>
            <person name="Coppin E."/>
            <person name="Dequard-Chablat M."/>
            <person name="Picard M."/>
            <person name="Contamine V."/>
            <person name="Arnaise S."/>
            <person name="Bourdais A."/>
            <person name="Berteaux-Lecellier V."/>
            <person name="Gautheret D."/>
            <person name="de Vries R.P."/>
            <person name="Battaglia E."/>
            <person name="Coutinho P.M."/>
            <person name="Danchin E.G.J."/>
            <person name="Henrissat B."/>
            <person name="El Khoury R."/>
            <person name="Sainsard-Chanet A."/>
            <person name="Boivin A."/>
            <person name="Pinan-Lucarre B."/>
            <person name="Sellem C.H."/>
            <person name="Debuchy R."/>
            <person name="Wincker P."/>
            <person name="Weissenbach J."/>
            <person name="Silar P."/>
        </authorList>
    </citation>
    <scope>NUCLEOTIDE SEQUENCE [LARGE SCALE GENOMIC DNA]</scope>
    <source>
        <strain evidence="6">S / ATCC MYA-4624 / DSM 980 / FGSC 10383</strain>
    </source>
</reference>
<dbReference type="GO" id="GO:0016787">
    <property type="term" value="F:hydrolase activity"/>
    <property type="evidence" value="ECO:0007669"/>
    <property type="project" value="UniProtKB-KW"/>
</dbReference>
<comment type="similarity">
    <text evidence="1">Belongs to the metallo-beta-lactamase superfamily.</text>
</comment>
<evidence type="ECO:0000313" key="6">
    <source>
        <dbReference type="Proteomes" id="UP000001197"/>
    </source>
</evidence>
<dbReference type="Gene3D" id="3.60.15.10">
    <property type="entry name" value="Ribonuclease Z/Hydroxyacylglutathione hydrolase-like"/>
    <property type="match status" value="1"/>
</dbReference>
<name>A0A090CKQ2_PODAN</name>